<feature type="compositionally biased region" description="Acidic residues" evidence="2">
    <location>
        <begin position="295"/>
        <end position="310"/>
    </location>
</feature>
<keyword evidence="4" id="KW-1185">Reference proteome</keyword>
<proteinExistence type="predicted"/>
<evidence type="ECO:0000313" key="3">
    <source>
        <dbReference type="EMBL" id="KAK8074209.1"/>
    </source>
</evidence>
<dbReference type="EMBL" id="JAQQWL010000005">
    <property type="protein sequence ID" value="KAK8074209.1"/>
    <property type="molecule type" value="Genomic_DNA"/>
</dbReference>
<reference evidence="3 4" key="1">
    <citation type="submission" date="2023-01" db="EMBL/GenBank/DDBJ databases">
        <title>Analysis of 21 Apiospora genomes using comparative genomics revels a genus with tremendous synthesis potential of carbohydrate active enzymes and secondary metabolites.</title>
        <authorList>
            <person name="Sorensen T."/>
        </authorList>
    </citation>
    <scope>NUCLEOTIDE SEQUENCE [LARGE SCALE GENOMIC DNA]</scope>
    <source>
        <strain evidence="3 4">CBS 135458</strain>
    </source>
</reference>
<comment type="caution">
    <text evidence="3">The sequence shown here is derived from an EMBL/GenBank/DDBJ whole genome shotgun (WGS) entry which is preliminary data.</text>
</comment>
<dbReference type="Proteomes" id="UP001480595">
    <property type="component" value="Unassembled WGS sequence"/>
</dbReference>
<dbReference type="GeneID" id="92089580"/>
<feature type="coiled-coil region" evidence="1">
    <location>
        <begin position="329"/>
        <end position="522"/>
    </location>
</feature>
<keyword evidence="1" id="KW-0175">Coiled coil</keyword>
<sequence>MAERTRDDSRYKSIILPSGFIGDSFQVIPGSIEQTIMFTPRPSPQHFNLSLAKRNVIVIFQALHRTQQHRLLTHTVAEDVTAVLGHASLDGANAVARIVDYYCDTRLKFNRENRKRDEYDKRRLIHVLVDEEIRWRLTLGTDHPHILNPKISQTEAKRRYVEETKQLITSGFRNLMEISFPRGSNGPGIYRNKHFGILKGIDLKQDMSPMRAMEPRVRHEDLPKFRAKDYSLTTFFERYEAKKAAEASSKAPEDGNSGPAHEDADGAGPSSRPPKPPVNNANSSRAASEHSIASDDMDLSDGDDSDDDAQMSDPLVPHSASDSGDQIPYTEAEIQEAEYQKAAEDALAEERRQHLEKVAVLEAKIAGHKKAHEQLVRGLVEVREQREVVAQENLALRNERDAARQEAEATQQTVEWRDGLNNMLAVHNHRMGEQIAEKDEELARLRREGVCRMPIRDCTVAHNGRVVAYNDELQADLAAMERAHTAALREVDSLQNEKEEGVRAFQDEVELMQAERARQEREEMEEAAYTLIALSRHRG</sequence>
<organism evidence="3 4">
    <name type="scientific">Apiospora phragmitis</name>
    <dbReference type="NCBI Taxonomy" id="2905665"/>
    <lineage>
        <taxon>Eukaryota</taxon>
        <taxon>Fungi</taxon>
        <taxon>Dikarya</taxon>
        <taxon>Ascomycota</taxon>
        <taxon>Pezizomycotina</taxon>
        <taxon>Sordariomycetes</taxon>
        <taxon>Xylariomycetidae</taxon>
        <taxon>Amphisphaeriales</taxon>
        <taxon>Apiosporaceae</taxon>
        <taxon>Apiospora</taxon>
    </lineage>
</organism>
<protein>
    <submittedName>
        <fullName evidence="3">Uncharacterized protein</fullName>
    </submittedName>
</protein>
<evidence type="ECO:0000256" key="1">
    <source>
        <dbReference type="SAM" id="Coils"/>
    </source>
</evidence>
<name>A0ABR1VWC1_9PEZI</name>
<evidence type="ECO:0000256" key="2">
    <source>
        <dbReference type="SAM" id="MobiDB-lite"/>
    </source>
</evidence>
<dbReference type="RefSeq" id="XP_066718684.1">
    <property type="nucleotide sequence ID" value="XM_066856517.1"/>
</dbReference>
<evidence type="ECO:0000313" key="4">
    <source>
        <dbReference type="Proteomes" id="UP001480595"/>
    </source>
</evidence>
<accession>A0ABR1VWC1</accession>
<gene>
    <name evidence="3" type="ORF">PG994_005108</name>
</gene>
<feature type="region of interest" description="Disordered" evidence="2">
    <location>
        <begin position="244"/>
        <end position="326"/>
    </location>
</feature>